<dbReference type="AlphaFoldDB" id="A0A934N9I9"/>
<dbReference type="PANTHER" id="PTHR11228:SF22">
    <property type="entry name" value="PEPTIDE BIOSYNTHESIS PROTEIN YYDG-RELATED"/>
    <property type="match status" value="1"/>
</dbReference>
<evidence type="ECO:0000313" key="7">
    <source>
        <dbReference type="Proteomes" id="UP000614410"/>
    </source>
</evidence>
<dbReference type="GO" id="GO:0046872">
    <property type="term" value="F:metal ion binding"/>
    <property type="evidence" value="ECO:0007669"/>
    <property type="project" value="UniProtKB-KW"/>
</dbReference>
<dbReference type="GO" id="GO:0051536">
    <property type="term" value="F:iron-sulfur cluster binding"/>
    <property type="evidence" value="ECO:0007669"/>
    <property type="project" value="UniProtKB-KW"/>
</dbReference>
<dbReference type="InterPro" id="IPR050377">
    <property type="entry name" value="Radical_SAM_PqqE_MftC-like"/>
</dbReference>
<dbReference type="CDD" id="cd01335">
    <property type="entry name" value="Radical_SAM"/>
    <property type="match status" value="1"/>
</dbReference>
<protein>
    <submittedName>
        <fullName evidence="6">Radical SAM protein</fullName>
    </submittedName>
</protein>
<accession>A0A934N9I9</accession>
<dbReference type="InterPro" id="IPR036868">
    <property type="entry name" value="TusA-like_sf"/>
</dbReference>
<keyword evidence="4" id="KW-0411">Iron-sulfur</keyword>
<evidence type="ECO:0000313" key="6">
    <source>
        <dbReference type="EMBL" id="MBJ7609097.1"/>
    </source>
</evidence>
<gene>
    <name evidence="6" type="ORF">JF887_06655</name>
</gene>
<dbReference type="InterPro" id="IPR013785">
    <property type="entry name" value="Aldolase_TIM"/>
</dbReference>
<proteinExistence type="predicted"/>
<evidence type="ECO:0000256" key="3">
    <source>
        <dbReference type="ARBA" id="ARBA00023004"/>
    </source>
</evidence>
<dbReference type="InterPro" id="IPR058240">
    <property type="entry name" value="rSAM_sf"/>
</dbReference>
<dbReference type="Gene3D" id="3.30.110.40">
    <property type="entry name" value="TusA-like domain"/>
    <property type="match status" value="1"/>
</dbReference>
<reference evidence="6 7" key="1">
    <citation type="submission" date="2020-10" db="EMBL/GenBank/DDBJ databases">
        <title>Ca. Dormibacterota MAGs.</title>
        <authorList>
            <person name="Montgomery K."/>
        </authorList>
    </citation>
    <scope>NUCLEOTIDE SEQUENCE [LARGE SCALE GENOMIC DNA]</scope>
    <source>
        <strain evidence="6">Mitchell_Peninsula_5</strain>
    </source>
</reference>
<name>A0A934N9I9_9BACT</name>
<dbReference type="Pfam" id="PF04055">
    <property type="entry name" value="Radical_SAM"/>
    <property type="match status" value="1"/>
</dbReference>
<dbReference type="SFLD" id="SFLDS00029">
    <property type="entry name" value="Radical_SAM"/>
    <property type="match status" value="1"/>
</dbReference>
<dbReference type="EMBL" id="JAEKNN010000029">
    <property type="protein sequence ID" value="MBJ7609097.1"/>
    <property type="molecule type" value="Genomic_DNA"/>
</dbReference>
<dbReference type="Gene3D" id="3.20.20.70">
    <property type="entry name" value="Aldolase class I"/>
    <property type="match status" value="1"/>
</dbReference>
<comment type="caution">
    <text evidence="6">The sequence shown here is derived from an EMBL/GenBank/DDBJ whole genome shotgun (WGS) entry which is preliminary data.</text>
</comment>
<keyword evidence="2" id="KW-0479">Metal-binding</keyword>
<organism evidence="6 7">
    <name type="scientific">Candidatus Amunia macphersoniae</name>
    <dbReference type="NCBI Taxonomy" id="3127014"/>
    <lineage>
        <taxon>Bacteria</taxon>
        <taxon>Bacillati</taxon>
        <taxon>Candidatus Dormiibacterota</taxon>
        <taxon>Candidatus Dormibacteria</taxon>
        <taxon>Candidatus Aeolococcales</taxon>
        <taxon>Candidatus Aeolococcaceae</taxon>
        <taxon>Candidatus Amunia</taxon>
    </lineage>
</organism>
<dbReference type="SFLD" id="SFLDG01067">
    <property type="entry name" value="SPASM/twitch_domain_containing"/>
    <property type="match status" value="1"/>
</dbReference>
<dbReference type="PROSITE" id="PS51918">
    <property type="entry name" value="RADICAL_SAM"/>
    <property type="match status" value="1"/>
</dbReference>
<feature type="domain" description="Radical SAM core" evidence="5">
    <location>
        <begin position="82"/>
        <end position="284"/>
    </location>
</feature>
<dbReference type="GO" id="GO:0003824">
    <property type="term" value="F:catalytic activity"/>
    <property type="evidence" value="ECO:0007669"/>
    <property type="project" value="InterPro"/>
</dbReference>
<dbReference type="InterPro" id="IPR007197">
    <property type="entry name" value="rSAM"/>
</dbReference>
<dbReference type="PANTHER" id="PTHR11228">
    <property type="entry name" value="RADICAL SAM DOMAIN PROTEIN"/>
    <property type="match status" value="1"/>
</dbReference>
<dbReference type="SUPFAM" id="SSF102114">
    <property type="entry name" value="Radical SAM enzymes"/>
    <property type="match status" value="1"/>
</dbReference>
<sequence length="341" mass="36811">MATTQLSPDAVLHAGDRDFGNGLLIELHTAMAALDDGHILEVLAVAPSVPEDLAAWCVLTGNALVGPLQVRKGSADIEPDPVPLGTRLWIYSNFDCNLACDYCCAQSSPRAVARRMPVAMARSAVAEFVSDGGREVLITGGEPFLHPELVQLVEAATDHVPVTVLTNAMVFHSGSRRRMLEMLDRQLVTLQISLDSATPELHDRHRGQGSFARARAGIELARSLGFRVRIAATIDTADSDEVGALRELFDAEGIPAADQVIRRVARQGFATIGVALTQNDLHPEPTITVDGVWWHPVGVTDPALKVTSEPLPIWRAIAAIQRTLAATSAERENTRRSFRCA</sequence>
<evidence type="ECO:0000259" key="5">
    <source>
        <dbReference type="PROSITE" id="PS51918"/>
    </source>
</evidence>
<evidence type="ECO:0000256" key="4">
    <source>
        <dbReference type="ARBA" id="ARBA00023014"/>
    </source>
</evidence>
<evidence type="ECO:0000256" key="2">
    <source>
        <dbReference type="ARBA" id="ARBA00022723"/>
    </source>
</evidence>
<keyword evidence="1" id="KW-0949">S-adenosyl-L-methionine</keyword>
<evidence type="ECO:0000256" key="1">
    <source>
        <dbReference type="ARBA" id="ARBA00022691"/>
    </source>
</evidence>
<keyword evidence="3" id="KW-0408">Iron</keyword>
<dbReference type="Proteomes" id="UP000614410">
    <property type="component" value="Unassembled WGS sequence"/>
</dbReference>